<keyword evidence="9 16" id="KW-0418">Kinase</keyword>
<evidence type="ECO:0000256" key="12">
    <source>
        <dbReference type="ARBA" id="ARBA00023012"/>
    </source>
</evidence>
<keyword evidence="13 14" id="KW-0472">Membrane</keyword>
<feature type="transmembrane region" description="Helical" evidence="14">
    <location>
        <begin position="48"/>
        <end position="66"/>
    </location>
</feature>
<gene>
    <name evidence="16" type="ORF">JOC47_002269</name>
</gene>
<feature type="domain" description="Histidine kinase" evidence="15">
    <location>
        <begin position="464"/>
        <end position="565"/>
    </location>
</feature>
<evidence type="ECO:0000256" key="6">
    <source>
        <dbReference type="ARBA" id="ARBA00022679"/>
    </source>
</evidence>
<dbReference type="InterPro" id="IPR005467">
    <property type="entry name" value="His_kinase_dom"/>
</dbReference>
<evidence type="ECO:0000313" key="16">
    <source>
        <dbReference type="EMBL" id="MBM7557403.1"/>
    </source>
</evidence>
<dbReference type="InterPro" id="IPR003594">
    <property type="entry name" value="HATPase_dom"/>
</dbReference>
<proteinExistence type="predicted"/>
<dbReference type="InterPro" id="IPR029016">
    <property type="entry name" value="GAF-like_dom_sf"/>
</dbReference>
<evidence type="ECO:0000256" key="8">
    <source>
        <dbReference type="ARBA" id="ARBA00022741"/>
    </source>
</evidence>
<keyword evidence="8" id="KW-0547">Nucleotide-binding</keyword>
<keyword evidence="12" id="KW-0902">Two-component regulatory system</keyword>
<dbReference type="EMBL" id="JAFBDQ010000012">
    <property type="protein sequence ID" value="MBM7557403.1"/>
    <property type="molecule type" value="Genomic_DNA"/>
</dbReference>
<evidence type="ECO:0000259" key="15">
    <source>
        <dbReference type="PROSITE" id="PS50109"/>
    </source>
</evidence>
<feature type="transmembrane region" description="Helical" evidence="14">
    <location>
        <begin position="9"/>
        <end position="28"/>
    </location>
</feature>
<dbReference type="Pfam" id="PF07694">
    <property type="entry name" value="5TM-5TMR_LYT"/>
    <property type="match status" value="1"/>
</dbReference>
<evidence type="ECO:0000256" key="7">
    <source>
        <dbReference type="ARBA" id="ARBA00022692"/>
    </source>
</evidence>
<dbReference type="InterPro" id="IPR050640">
    <property type="entry name" value="Bact_2-comp_sensor_kinase"/>
</dbReference>
<feature type="transmembrane region" description="Helical" evidence="14">
    <location>
        <begin position="167"/>
        <end position="190"/>
    </location>
</feature>
<dbReference type="InterPro" id="IPR004358">
    <property type="entry name" value="Sig_transdc_His_kin-like_C"/>
</dbReference>
<dbReference type="SMART" id="SM00065">
    <property type="entry name" value="GAF"/>
    <property type="match status" value="1"/>
</dbReference>
<dbReference type="Gene3D" id="3.30.565.10">
    <property type="entry name" value="Histidine kinase-like ATPase, C-terminal domain"/>
    <property type="match status" value="1"/>
</dbReference>
<protein>
    <recommendedName>
        <fullName evidence="3">histidine kinase</fullName>
        <ecNumber evidence="3">2.7.13.3</ecNumber>
    </recommendedName>
</protein>
<feature type="transmembrane region" description="Helical" evidence="14">
    <location>
        <begin position="104"/>
        <end position="129"/>
    </location>
</feature>
<dbReference type="InterPro" id="IPR010559">
    <property type="entry name" value="Sig_transdc_His_kin_internal"/>
</dbReference>
<dbReference type="SUPFAM" id="SSF55874">
    <property type="entry name" value="ATPase domain of HSP90 chaperone/DNA topoisomerase II/histidine kinase"/>
    <property type="match status" value="1"/>
</dbReference>
<dbReference type="Pfam" id="PF02518">
    <property type="entry name" value="HATPase_c"/>
    <property type="match status" value="1"/>
</dbReference>
<keyword evidence="11 14" id="KW-1133">Transmembrane helix</keyword>
<dbReference type="PANTHER" id="PTHR34220:SF7">
    <property type="entry name" value="SENSOR HISTIDINE KINASE YPDA"/>
    <property type="match status" value="1"/>
</dbReference>
<dbReference type="SUPFAM" id="SSF55781">
    <property type="entry name" value="GAF domain-like"/>
    <property type="match status" value="1"/>
</dbReference>
<dbReference type="PRINTS" id="PR00344">
    <property type="entry name" value="BCTRLSENSOR"/>
</dbReference>
<dbReference type="Gene3D" id="1.10.1760.20">
    <property type="match status" value="1"/>
</dbReference>
<evidence type="ECO:0000256" key="5">
    <source>
        <dbReference type="ARBA" id="ARBA00022553"/>
    </source>
</evidence>
<comment type="subcellular location">
    <subcellularLocation>
        <location evidence="2">Cell membrane</location>
        <topology evidence="2">Multi-pass membrane protein</topology>
    </subcellularLocation>
</comment>
<name>A0A938XTT0_9FIRM</name>
<dbReference type="GO" id="GO:0005524">
    <property type="term" value="F:ATP binding"/>
    <property type="evidence" value="ECO:0007669"/>
    <property type="project" value="UniProtKB-KW"/>
</dbReference>
<reference evidence="16" key="1">
    <citation type="submission" date="2021-01" db="EMBL/GenBank/DDBJ databases">
        <title>Genomic Encyclopedia of Type Strains, Phase IV (KMG-IV): sequencing the most valuable type-strain genomes for metagenomic binning, comparative biology and taxonomic classification.</title>
        <authorList>
            <person name="Goeker M."/>
        </authorList>
    </citation>
    <scope>NUCLEOTIDE SEQUENCE</scope>
    <source>
        <strain evidence="16">DSM 23230</strain>
    </source>
</reference>
<evidence type="ECO:0000256" key="11">
    <source>
        <dbReference type="ARBA" id="ARBA00022989"/>
    </source>
</evidence>
<keyword evidence="5" id="KW-0597">Phosphoprotein</keyword>
<evidence type="ECO:0000313" key="17">
    <source>
        <dbReference type="Proteomes" id="UP000774000"/>
    </source>
</evidence>
<comment type="catalytic activity">
    <reaction evidence="1">
        <text>ATP + protein L-histidine = ADP + protein N-phospho-L-histidine.</text>
        <dbReference type="EC" id="2.7.13.3"/>
    </reaction>
</comment>
<feature type="transmembrane region" description="Helical" evidence="14">
    <location>
        <begin position="78"/>
        <end position="98"/>
    </location>
</feature>
<keyword evidence="6" id="KW-0808">Transferase</keyword>
<evidence type="ECO:0000256" key="2">
    <source>
        <dbReference type="ARBA" id="ARBA00004651"/>
    </source>
</evidence>
<dbReference type="Pfam" id="PF06580">
    <property type="entry name" value="His_kinase"/>
    <property type="match status" value="1"/>
</dbReference>
<evidence type="ECO:0000256" key="10">
    <source>
        <dbReference type="ARBA" id="ARBA00022840"/>
    </source>
</evidence>
<keyword evidence="7 14" id="KW-0812">Transmembrane</keyword>
<evidence type="ECO:0000256" key="13">
    <source>
        <dbReference type="ARBA" id="ARBA00023136"/>
    </source>
</evidence>
<dbReference type="SMART" id="SM00387">
    <property type="entry name" value="HATPase_c"/>
    <property type="match status" value="1"/>
</dbReference>
<dbReference type="GO" id="GO:0005886">
    <property type="term" value="C:plasma membrane"/>
    <property type="evidence" value="ECO:0007669"/>
    <property type="project" value="UniProtKB-SubCell"/>
</dbReference>
<keyword evidence="17" id="KW-1185">Reference proteome</keyword>
<evidence type="ECO:0000256" key="1">
    <source>
        <dbReference type="ARBA" id="ARBA00000085"/>
    </source>
</evidence>
<accession>A0A938XTT0</accession>
<dbReference type="PANTHER" id="PTHR34220">
    <property type="entry name" value="SENSOR HISTIDINE KINASE YPDA"/>
    <property type="match status" value="1"/>
</dbReference>
<dbReference type="Proteomes" id="UP000774000">
    <property type="component" value="Unassembled WGS sequence"/>
</dbReference>
<keyword evidence="10" id="KW-0067">ATP-binding</keyword>
<comment type="caution">
    <text evidence="16">The sequence shown here is derived from an EMBL/GenBank/DDBJ whole genome shotgun (WGS) entry which is preliminary data.</text>
</comment>
<evidence type="ECO:0000256" key="14">
    <source>
        <dbReference type="SAM" id="Phobius"/>
    </source>
</evidence>
<dbReference type="Gene3D" id="3.30.450.40">
    <property type="match status" value="1"/>
</dbReference>
<dbReference type="InterPro" id="IPR011620">
    <property type="entry name" value="Sig_transdc_His_kinase_LytS_TM"/>
</dbReference>
<dbReference type="InterPro" id="IPR036890">
    <property type="entry name" value="HATPase_C_sf"/>
</dbReference>
<dbReference type="GO" id="GO:0000155">
    <property type="term" value="F:phosphorelay sensor kinase activity"/>
    <property type="evidence" value="ECO:0007669"/>
    <property type="project" value="InterPro"/>
</dbReference>
<keyword evidence="4" id="KW-1003">Cell membrane</keyword>
<dbReference type="GO" id="GO:0071555">
    <property type="term" value="P:cell wall organization"/>
    <property type="evidence" value="ECO:0007669"/>
    <property type="project" value="InterPro"/>
</dbReference>
<evidence type="ECO:0000256" key="3">
    <source>
        <dbReference type="ARBA" id="ARBA00012438"/>
    </source>
</evidence>
<sequence length="565" mass="61649">MELAQINNLLFTLIKSMSVIAVAAYLLGLETNLFNKLFNQRPKWQTKGFLVIFFGILSLSGTYLGIEIQGAYANIRAIGAVVAGLLGGPMVGILAGLIGGLHRFLLGGYTAFACALSTILAGLIGGIVYKYRPLNRISLREGFTVGVVVEVIEMTFVLIFSNPYSEALVLVETIALPMILSNALGIVLFIDILQKSFRKKEEAKARQAHKALKIANNSLCYLSEGLNHDSASETAKIILEITEVTAVAITNQEEVLAHCGAGEDHHQAGAGILTDATKLALDQGELNIVSTADEVGCPVDGCPLGSAVIVPLKQDQEVIGTLKLYKRTEQSITDVDIVLARGIGELLSTQLYLSRLKKEAQLTTEAELKALQAQIHPHFLFNSLNTIVSFCRTDPDQARKLLMRLSKFFRKTLTQNSKIVTLKQELDYMQDYMTIEKARYGDKLNIEIDIPDRLLDYKVPSFTLQPLVENAIKHGLAPQAQAGTVEIKAEIVDSNLIIEIIDDGVGIADNKVEDILEVGSGQDVGIGLSNVDQRLDKIYGNEYGVEIKSKLNKGTKVIITLPLKE</sequence>
<feature type="transmembrane region" description="Helical" evidence="14">
    <location>
        <begin position="141"/>
        <end position="161"/>
    </location>
</feature>
<dbReference type="Pfam" id="PF13492">
    <property type="entry name" value="GAF_3"/>
    <property type="match status" value="1"/>
</dbReference>
<evidence type="ECO:0000256" key="9">
    <source>
        <dbReference type="ARBA" id="ARBA00022777"/>
    </source>
</evidence>
<dbReference type="PROSITE" id="PS50109">
    <property type="entry name" value="HIS_KIN"/>
    <property type="match status" value="1"/>
</dbReference>
<dbReference type="EC" id="2.7.13.3" evidence="3"/>
<dbReference type="AlphaFoldDB" id="A0A938XTT0"/>
<evidence type="ECO:0000256" key="4">
    <source>
        <dbReference type="ARBA" id="ARBA00022475"/>
    </source>
</evidence>
<dbReference type="InterPro" id="IPR003018">
    <property type="entry name" value="GAF"/>
</dbReference>
<organism evidence="16 17">
    <name type="scientific">Halanaerobacter jeridensis</name>
    <dbReference type="NCBI Taxonomy" id="706427"/>
    <lineage>
        <taxon>Bacteria</taxon>
        <taxon>Bacillati</taxon>
        <taxon>Bacillota</taxon>
        <taxon>Clostridia</taxon>
        <taxon>Halanaerobiales</taxon>
        <taxon>Halobacteroidaceae</taxon>
        <taxon>Halanaerobacter</taxon>
    </lineage>
</organism>